<dbReference type="Proteomes" id="UP000295361">
    <property type="component" value="Unassembled WGS sequence"/>
</dbReference>
<dbReference type="InterPro" id="IPR025698">
    <property type="entry name" value="2TM_dom"/>
</dbReference>
<evidence type="ECO:0000259" key="2">
    <source>
        <dbReference type="Pfam" id="PF13239"/>
    </source>
</evidence>
<keyword evidence="1" id="KW-0472">Membrane</keyword>
<keyword evidence="1" id="KW-0812">Transmembrane</keyword>
<keyword evidence="4" id="KW-1185">Reference proteome</keyword>
<dbReference type="Pfam" id="PF13239">
    <property type="entry name" value="2TM"/>
    <property type="match status" value="1"/>
</dbReference>
<gene>
    <name evidence="3" type="ORF">DES47_104264</name>
</gene>
<dbReference type="InParanoid" id="A0A4R6QL81"/>
<evidence type="ECO:0000313" key="3">
    <source>
        <dbReference type="EMBL" id="TDP63982.1"/>
    </source>
</evidence>
<feature type="domain" description="2TM" evidence="2">
    <location>
        <begin position="16"/>
        <end position="74"/>
    </location>
</feature>
<keyword evidence="1" id="KW-1133">Transmembrane helix</keyword>
<feature type="transmembrane region" description="Helical" evidence="1">
    <location>
        <begin position="56"/>
        <end position="76"/>
    </location>
</feature>
<proteinExistence type="predicted"/>
<organism evidence="3 4">
    <name type="scientific">Roseateles toxinivorans</name>
    <dbReference type="NCBI Taxonomy" id="270368"/>
    <lineage>
        <taxon>Bacteria</taxon>
        <taxon>Pseudomonadati</taxon>
        <taxon>Pseudomonadota</taxon>
        <taxon>Betaproteobacteria</taxon>
        <taxon>Burkholderiales</taxon>
        <taxon>Sphaerotilaceae</taxon>
        <taxon>Roseateles</taxon>
    </lineage>
</organism>
<dbReference type="EMBL" id="SNXS01000004">
    <property type="protein sequence ID" value="TDP63982.1"/>
    <property type="molecule type" value="Genomic_DNA"/>
</dbReference>
<evidence type="ECO:0000313" key="4">
    <source>
        <dbReference type="Proteomes" id="UP000295361"/>
    </source>
</evidence>
<sequence>MTSTDTAINEAQLRRTAKRRVNLKMGFLIHLLVFVAVNGGLWLMTSINGGGHWRVFPLWGWGLGLAIHGLVTLVNLQGQGLREWMLDSELKALRQRQP</sequence>
<dbReference type="OrthoDB" id="21915at2"/>
<protein>
    <submittedName>
        <fullName evidence="3">2TM domain-containing protein</fullName>
    </submittedName>
</protein>
<evidence type="ECO:0000256" key="1">
    <source>
        <dbReference type="SAM" id="Phobius"/>
    </source>
</evidence>
<dbReference type="AlphaFoldDB" id="A0A4R6QL81"/>
<reference evidence="3 4" key="1">
    <citation type="submission" date="2019-03" db="EMBL/GenBank/DDBJ databases">
        <title>Genomic Encyclopedia of Type Strains, Phase IV (KMG-IV): sequencing the most valuable type-strain genomes for metagenomic binning, comparative biology and taxonomic classification.</title>
        <authorList>
            <person name="Goeker M."/>
        </authorList>
    </citation>
    <scope>NUCLEOTIDE SEQUENCE [LARGE SCALE GENOMIC DNA]</scope>
    <source>
        <strain evidence="3 4">DSM 16998</strain>
    </source>
</reference>
<accession>A0A4R6QL81</accession>
<feature type="transmembrane region" description="Helical" evidence="1">
    <location>
        <begin position="21"/>
        <end position="44"/>
    </location>
</feature>
<name>A0A4R6QL81_9BURK</name>
<comment type="caution">
    <text evidence="3">The sequence shown here is derived from an EMBL/GenBank/DDBJ whole genome shotgun (WGS) entry which is preliminary data.</text>
</comment>
<dbReference type="RefSeq" id="WP_133701831.1">
    <property type="nucleotide sequence ID" value="NZ_SNXS01000004.1"/>
</dbReference>